<evidence type="ECO:0000313" key="1">
    <source>
        <dbReference type="EMBL" id="KAJ1129724.1"/>
    </source>
</evidence>
<comment type="caution">
    <text evidence="1">The sequence shown here is derived from an EMBL/GenBank/DDBJ whole genome shotgun (WGS) entry which is preliminary data.</text>
</comment>
<protein>
    <submittedName>
        <fullName evidence="1">Uncharacterized protein</fullName>
    </submittedName>
</protein>
<reference evidence="1" key="1">
    <citation type="journal article" date="2022" name="bioRxiv">
        <title>Sequencing and chromosome-scale assembly of the giantPleurodeles waltlgenome.</title>
        <authorList>
            <person name="Brown T."/>
            <person name="Elewa A."/>
            <person name="Iarovenko S."/>
            <person name="Subramanian E."/>
            <person name="Araus A.J."/>
            <person name="Petzold A."/>
            <person name="Susuki M."/>
            <person name="Suzuki K.-i.T."/>
            <person name="Hayashi T."/>
            <person name="Toyoda A."/>
            <person name="Oliveira C."/>
            <person name="Osipova E."/>
            <person name="Leigh N.D."/>
            <person name="Simon A."/>
            <person name="Yun M.H."/>
        </authorList>
    </citation>
    <scope>NUCLEOTIDE SEQUENCE</scope>
    <source>
        <strain evidence="1">20211129_DDA</strain>
        <tissue evidence="1">Liver</tissue>
    </source>
</reference>
<name>A0AAV7PS55_PLEWA</name>
<sequence>MQAWVMSSVPNVDSPVLLHNDLGALMVMIMQAGGGERGQVTHNGGCLNEKLRTGPLKSSDIRAWGMHRAPSSDVLLTSPSCCWGGVNREAWRSNRTTQDWLLRGTCCGGTAHSEEAGVGVLHPQDQGCSTPLQTGGLEPDASTKWKWVAPAERQWRRLAGRD</sequence>
<dbReference type="Proteomes" id="UP001066276">
    <property type="component" value="Chromosome 7"/>
</dbReference>
<keyword evidence="2" id="KW-1185">Reference proteome</keyword>
<proteinExistence type="predicted"/>
<dbReference type="EMBL" id="JANPWB010000011">
    <property type="protein sequence ID" value="KAJ1129724.1"/>
    <property type="molecule type" value="Genomic_DNA"/>
</dbReference>
<evidence type="ECO:0000313" key="2">
    <source>
        <dbReference type="Proteomes" id="UP001066276"/>
    </source>
</evidence>
<gene>
    <name evidence="1" type="ORF">NDU88_008090</name>
</gene>
<organism evidence="1 2">
    <name type="scientific">Pleurodeles waltl</name>
    <name type="common">Iberian ribbed newt</name>
    <dbReference type="NCBI Taxonomy" id="8319"/>
    <lineage>
        <taxon>Eukaryota</taxon>
        <taxon>Metazoa</taxon>
        <taxon>Chordata</taxon>
        <taxon>Craniata</taxon>
        <taxon>Vertebrata</taxon>
        <taxon>Euteleostomi</taxon>
        <taxon>Amphibia</taxon>
        <taxon>Batrachia</taxon>
        <taxon>Caudata</taxon>
        <taxon>Salamandroidea</taxon>
        <taxon>Salamandridae</taxon>
        <taxon>Pleurodelinae</taxon>
        <taxon>Pleurodeles</taxon>
    </lineage>
</organism>
<dbReference type="AlphaFoldDB" id="A0AAV7PS55"/>
<accession>A0AAV7PS55</accession>